<evidence type="ECO:0000313" key="2">
    <source>
        <dbReference type="EMBL" id="EGO22474.1"/>
    </source>
</evidence>
<evidence type="ECO:0008006" key="3">
    <source>
        <dbReference type="Google" id="ProtNLM"/>
    </source>
</evidence>
<feature type="transmembrane region" description="Helical" evidence="1">
    <location>
        <begin position="78"/>
        <end position="103"/>
    </location>
</feature>
<dbReference type="EMBL" id="GL945437">
    <property type="protein sequence ID" value="EGO22474.1"/>
    <property type="molecule type" value="Genomic_DNA"/>
</dbReference>
<proteinExistence type="predicted"/>
<dbReference type="AlphaFoldDB" id="F8P2T9"/>
<reference evidence="2" key="1">
    <citation type="submission" date="2011-04" db="EMBL/GenBank/DDBJ databases">
        <title>Evolution of plant cell wall degrading machinery underlies the functional diversity of forest fungi.</title>
        <authorList>
            <consortium name="US DOE Joint Genome Institute (JGI-PGF)"/>
            <person name="Eastwood D.C."/>
            <person name="Floudas D."/>
            <person name="Binder M."/>
            <person name="Majcherczyk A."/>
            <person name="Schneider P."/>
            <person name="Aerts A."/>
            <person name="Asiegbu F.O."/>
            <person name="Baker S.E."/>
            <person name="Barry K."/>
            <person name="Bendiksby M."/>
            <person name="Blumentritt M."/>
            <person name="Coutinho P.M."/>
            <person name="Cullen D."/>
            <person name="Cullen D."/>
            <person name="Gathman A."/>
            <person name="Goodell B."/>
            <person name="Henrissat B."/>
            <person name="Ihrmark K."/>
            <person name="Kauserud H."/>
            <person name="Kohler A."/>
            <person name="LaButti K."/>
            <person name="Lapidus A."/>
            <person name="Lavin J.L."/>
            <person name="Lee Y.-H."/>
            <person name="Lindquist E."/>
            <person name="Lilly W."/>
            <person name="Lucas S."/>
            <person name="Morin E."/>
            <person name="Murat C."/>
            <person name="Oguiza J.A."/>
            <person name="Park J."/>
            <person name="Pisabarro A.G."/>
            <person name="Riley R."/>
            <person name="Rosling A."/>
            <person name="Salamov A."/>
            <person name="Schmidt O."/>
            <person name="Schmutz J."/>
            <person name="Skrede I."/>
            <person name="Stenlid J."/>
            <person name="Wiebenga A."/>
            <person name="Xie X."/>
            <person name="Kues U."/>
            <person name="Hibbett D.S."/>
            <person name="Hoffmeister D."/>
            <person name="Hogberg N."/>
            <person name="Martin F."/>
            <person name="Grigoriev I.V."/>
            <person name="Watkinson S.C."/>
        </authorList>
    </citation>
    <scope>NUCLEOTIDE SEQUENCE</scope>
    <source>
        <strain evidence="2">S7.9</strain>
    </source>
</reference>
<accession>F8P2T9</accession>
<protein>
    <recommendedName>
        <fullName evidence="3">Transmembrane protein</fullName>
    </recommendedName>
</protein>
<dbReference type="KEGG" id="sla:SERLADRAFT_473344"/>
<keyword evidence="1" id="KW-1133">Transmembrane helix</keyword>
<organism>
    <name type="scientific">Serpula lacrymans var. lacrymans (strain S7.9)</name>
    <name type="common">Dry rot fungus</name>
    <dbReference type="NCBI Taxonomy" id="578457"/>
    <lineage>
        <taxon>Eukaryota</taxon>
        <taxon>Fungi</taxon>
        <taxon>Dikarya</taxon>
        <taxon>Basidiomycota</taxon>
        <taxon>Agaricomycotina</taxon>
        <taxon>Agaricomycetes</taxon>
        <taxon>Agaricomycetidae</taxon>
        <taxon>Boletales</taxon>
        <taxon>Coniophorineae</taxon>
        <taxon>Serpulaceae</taxon>
        <taxon>Serpula</taxon>
    </lineage>
</organism>
<dbReference type="Proteomes" id="UP000008064">
    <property type="component" value="Unassembled WGS sequence"/>
</dbReference>
<name>F8P2T9_SERL9</name>
<keyword evidence="1" id="KW-0812">Transmembrane</keyword>
<evidence type="ECO:0000256" key="1">
    <source>
        <dbReference type="SAM" id="Phobius"/>
    </source>
</evidence>
<dbReference type="GeneID" id="18820297"/>
<gene>
    <name evidence="2" type="ORF">SERLADRAFT_473344</name>
</gene>
<dbReference type="HOGENOM" id="CLU_2238250_0_0_1"/>
<sequence length="105" mass="12593">MPSSLPPLLTYSRVHINTYRPRRDEILRCQDEPVSVTFSFFSFSFYRCALPVLVRVFLSFLLKSRWFFFLVFLELYDFRWFAVGTWMACVPLGPGYLFFFVLFCI</sequence>
<feature type="transmembrane region" description="Helical" evidence="1">
    <location>
        <begin position="52"/>
        <end position="72"/>
    </location>
</feature>
<dbReference type="RefSeq" id="XP_007321012.1">
    <property type="nucleotide sequence ID" value="XM_007320950.1"/>
</dbReference>
<keyword evidence="1" id="KW-0472">Membrane</keyword>